<dbReference type="GeneID" id="54468506"/>
<name>A0A6A6Z0M0_9PEZI</name>
<evidence type="ECO:0000313" key="5">
    <source>
        <dbReference type="RefSeq" id="XP_033581676.1"/>
    </source>
</evidence>
<evidence type="ECO:0000256" key="1">
    <source>
        <dbReference type="SAM" id="SignalP"/>
    </source>
</evidence>
<feature type="signal peptide" evidence="1">
    <location>
        <begin position="1"/>
        <end position="19"/>
    </location>
</feature>
<dbReference type="PANTHER" id="PTHR39613">
    <property type="entry name" value="ANCHORED CELL WALL PROTEIN, PUTATIVE (AFU_ORTHOLOGUE AFUA_4G08960)-RELATED"/>
    <property type="match status" value="1"/>
</dbReference>
<keyword evidence="4" id="KW-1185">Reference proteome</keyword>
<proteinExistence type="predicted"/>
<dbReference type="PANTHER" id="PTHR39613:SF1">
    <property type="entry name" value="ANCHORED CELL WALL PROTEIN, PUTATIVE (AFU_ORTHOLOGUE AFUA_4G08960)-RELATED"/>
    <property type="match status" value="1"/>
</dbReference>
<sequence>MRFFSLLPIALLWARPSIAGLVSRQFPHLIIPLKQDFPTTPFGTQYSGEITIVNGAHQVWTEISFDVPSNSARSCNLAVTIATGSQGAPWTLTGDNPSFNIFEISTAMDQHRDAWNQNTRPAVHGWVATFNVHYDGTVTMTGGDIVCNKGGLAQYLIEPNGGQNVGFTWFEEADPVHGITYEMYD</sequence>
<feature type="chain" id="PRO_5044629481" description="Ubiquitin 3 binding protein But2 C-terminal domain-containing protein" evidence="1">
    <location>
        <begin position="20"/>
        <end position="185"/>
    </location>
</feature>
<dbReference type="Pfam" id="PF09792">
    <property type="entry name" value="But2"/>
    <property type="match status" value="1"/>
</dbReference>
<dbReference type="AlphaFoldDB" id="A0A6A6Z0M0"/>
<dbReference type="RefSeq" id="XP_033581676.1">
    <property type="nucleotide sequence ID" value="XM_033727613.1"/>
</dbReference>
<reference evidence="3 5" key="1">
    <citation type="journal article" date="2020" name="Stud. Mycol.">
        <title>101 Dothideomycetes genomes: a test case for predicting lifestyles and emergence of pathogens.</title>
        <authorList>
            <person name="Haridas S."/>
            <person name="Albert R."/>
            <person name="Binder M."/>
            <person name="Bloem J."/>
            <person name="Labutti K."/>
            <person name="Salamov A."/>
            <person name="Andreopoulos B."/>
            <person name="Baker S."/>
            <person name="Barry K."/>
            <person name="Bills G."/>
            <person name="Bluhm B."/>
            <person name="Cannon C."/>
            <person name="Castanera R."/>
            <person name="Culley D."/>
            <person name="Daum C."/>
            <person name="Ezra D."/>
            <person name="Gonzalez J."/>
            <person name="Henrissat B."/>
            <person name="Kuo A."/>
            <person name="Liang C."/>
            <person name="Lipzen A."/>
            <person name="Lutzoni F."/>
            <person name="Magnuson J."/>
            <person name="Mondo S."/>
            <person name="Nolan M."/>
            <person name="Ohm R."/>
            <person name="Pangilinan J."/>
            <person name="Park H.-J."/>
            <person name="Ramirez L."/>
            <person name="Alfaro M."/>
            <person name="Sun H."/>
            <person name="Tritt A."/>
            <person name="Yoshinaga Y."/>
            <person name="Zwiers L.-H."/>
            <person name="Turgeon B."/>
            <person name="Goodwin S."/>
            <person name="Spatafora J."/>
            <person name="Crous P."/>
            <person name="Grigoriev I."/>
        </authorList>
    </citation>
    <scope>NUCLEOTIDE SEQUENCE</scope>
    <source>
        <strain evidence="3 5">CBS 304.34</strain>
    </source>
</reference>
<protein>
    <recommendedName>
        <fullName evidence="2">Ubiquitin 3 binding protein But2 C-terminal domain-containing protein</fullName>
    </recommendedName>
</protein>
<dbReference type="Proteomes" id="UP000504636">
    <property type="component" value="Unplaced"/>
</dbReference>
<dbReference type="InterPro" id="IPR018620">
    <property type="entry name" value="Ubiquitin3-bd_protein_But2_C"/>
</dbReference>
<organism evidence="3">
    <name type="scientific">Mytilinidion resinicola</name>
    <dbReference type="NCBI Taxonomy" id="574789"/>
    <lineage>
        <taxon>Eukaryota</taxon>
        <taxon>Fungi</taxon>
        <taxon>Dikarya</taxon>
        <taxon>Ascomycota</taxon>
        <taxon>Pezizomycotina</taxon>
        <taxon>Dothideomycetes</taxon>
        <taxon>Pleosporomycetidae</taxon>
        <taxon>Mytilinidiales</taxon>
        <taxon>Mytilinidiaceae</taxon>
        <taxon>Mytilinidion</taxon>
    </lineage>
</organism>
<dbReference type="OrthoDB" id="4657524at2759"/>
<evidence type="ECO:0000313" key="3">
    <source>
        <dbReference type="EMBL" id="KAF2814712.1"/>
    </source>
</evidence>
<reference evidence="5" key="2">
    <citation type="submission" date="2020-04" db="EMBL/GenBank/DDBJ databases">
        <authorList>
            <consortium name="NCBI Genome Project"/>
        </authorList>
    </citation>
    <scope>NUCLEOTIDE SEQUENCE</scope>
    <source>
        <strain evidence="5">CBS 304.34</strain>
    </source>
</reference>
<gene>
    <name evidence="3 5" type="ORF">BDZ99DRAFT_566661</name>
</gene>
<keyword evidence="1" id="KW-0732">Signal</keyword>
<reference evidence="5" key="3">
    <citation type="submission" date="2025-04" db="UniProtKB">
        <authorList>
            <consortium name="RefSeq"/>
        </authorList>
    </citation>
    <scope>IDENTIFICATION</scope>
    <source>
        <strain evidence="5">CBS 304.34</strain>
    </source>
</reference>
<accession>A0A6A6Z0M0</accession>
<evidence type="ECO:0000259" key="2">
    <source>
        <dbReference type="Pfam" id="PF09792"/>
    </source>
</evidence>
<dbReference type="EMBL" id="MU003694">
    <property type="protein sequence ID" value="KAF2814712.1"/>
    <property type="molecule type" value="Genomic_DNA"/>
</dbReference>
<feature type="domain" description="Ubiquitin 3 binding protein But2 C-terminal" evidence="2">
    <location>
        <begin position="25"/>
        <end position="175"/>
    </location>
</feature>
<evidence type="ECO:0000313" key="4">
    <source>
        <dbReference type="Proteomes" id="UP000504636"/>
    </source>
</evidence>